<evidence type="ECO:0000256" key="14">
    <source>
        <dbReference type="SAM" id="MobiDB-lite"/>
    </source>
</evidence>
<evidence type="ECO:0000256" key="12">
    <source>
        <dbReference type="ARBA" id="ARBA00023012"/>
    </source>
</evidence>
<evidence type="ECO:0000256" key="15">
    <source>
        <dbReference type="SAM" id="Phobius"/>
    </source>
</evidence>
<keyword evidence="9 18" id="KW-0418">Kinase</keyword>
<feature type="domain" description="HAMP" evidence="17">
    <location>
        <begin position="344"/>
        <end position="394"/>
    </location>
</feature>
<keyword evidence="19" id="KW-1185">Reference proteome</keyword>
<evidence type="ECO:0000256" key="4">
    <source>
        <dbReference type="ARBA" id="ARBA00022475"/>
    </source>
</evidence>
<feature type="transmembrane region" description="Helical" evidence="15">
    <location>
        <begin position="12"/>
        <end position="34"/>
    </location>
</feature>
<sequence>MGRVPLRRSLLTRLLATSMLIAVCAIAATAWLTVQLTTRAVTREQSRNLSADTDVYDALIGYAATHRTWDGVDVTVRRLAELTGRRIVLTTPERRPLTGASDGAPGASAVPTANVDPLYLDAGLSRDLGGRIDPRAVGPYLLPAAERATLRATADAQVACLRLQGAQAKVEETPSGRPVVRMLSADVDGAAYARCPAKLLTPTATERPALEALTAVVRDCLGERGAGITVTPVFTLDYGAAAPSPPEPAAPDGAVRAQPSAAVDDRPRPAPDEEFARFARQCLEDGRREQLRPFVAPPALIFVTGPAAAAQPAVTLSPANTLRIAGTTGVILVLAFLATVLVGVRLVRPLRLLTDAASLPLDRQEPVPVTTRDEIGRLAAAFNDLSARRRDSERQRTAMVSDIAHELRTPLTNIRSWLEAARDGVTAVDPQVLDLLVEESVLLHHVVDDLRDLAAADAGKLRVHPEPTFVRDAVTQVLDAHRGAAEAAGVALLVDPEAADPEAIVDPVRLRQLVGNLVSNAVRHTPAGGSVTVRIALRDGRLIIDVCDTGGGIAAEDLPRVFERFWRADTSRSRETGGSGLGLSIARQIARAHAGDLTVTSEPGVGTVFTVDIAGS</sequence>
<dbReference type="Pfam" id="PF00672">
    <property type="entry name" value="HAMP"/>
    <property type="match status" value="1"/>
</dbReference>
<evidence type="ECO:0000256" key="7">
    <source>
        <dbReference type="ARBA" id="ARBA00022692"/>
    </source>
</evidence>
<keyword evidence="13 15" id="KW-0472">Membrane</keyword>
<dbReference type="InterPro" id="IPR003594">
    <property type="entry name" value="HATPase_dom"/>
</dbReference>
<dbReference type="InterPro" id="IPR050736">
    <property type="entry name" value="Sensor_HK_Regulatory"/>
</dbReference>
<comment type="subcellular location">
    <subcellularLocation>
        <location evidence="2">Cell membrane</location>
    </subcellularLocation>
</comment>
<dbReference type="InterPro" id="IPR004358">
    <property type="entry name" value="Sig_transdc_His_kin-like_C"/>
</dbReference>
<dbReference type="PROSITE" id="PS50885">
    <property type="entry name" value="HAMP"/>
    <property type="match status" value="1"/>
</dbReference>
<evidence type="ECO:0000256" key="13">
    <source>
        <dbReference type="ARBA" id="ARBA00023136"/>
    </source>
</evidence>
<evidence type="ECO:0000256" key="11">
    <source>
        <dbReference type="ARBA" id="ARBA00022989"/>
    </source>
</evidence>
<dbReference type="InterPro" id="IPR003661">
    <property type="entry name" value="HisK_dim/P_dom"/>
</dbReference>
<proteinExistence type="predicted"/>
<keyword evidence="5" id="KW-0597">Phosphoprotein</keyword>
<evidence type="ECO:0000256" key="1">
    <source>
        <dbReference type="ARBA" id="ARBA00000085"/>
    </source>
</evidence>
<dbReference type="SUPFAM" id="SSF55874">
    <property type="entry name" value="ATPase domain of HSP90 chaperone/DNA topoisomerase II/histidine kinase"/>
    <property type="match status" value="1"/>
</dbReference>
<evidence type="ECO:0000256" key="3">
    <source>
        <dbReference type="ARBA" id="ARBA00012438"/>
    </source>
</evidence>
<dbReference type="RefSeq" id="WP_203902729.1">
    <property type="nucleotide sequence ID" value="NZ_BOPF01000025.1"/>
</dbReference>
<feature type="domain" description="Histidine kinase" evidence="16">
    <location>
        <begin position="402"/>
        <end position="616"/>
    </location>
</feature>
<dbReference type="InterPro" id="IPR036097">
    <property type="entry name" value="HisK_dim/P_sf"/>
</dbReference>
<protein>
    <recommendedName>
        <fullName evidence="3">histidine kinase</fullName>
        <ecNumber evidence="3">2.7.13.3</ecNumber>
    </recommendedName>
</protein>
<comment type="catalytic activity">
    <reaction evidence="1">
        <text>ATP + protein L-histidine = ADP + protein N-phospho-L-histidine.</text>
        <dbReference type="EC" id="2.7.13.3"/>
    </reaction>
</comment>
<accession>A0A8J3YRV6</accession>
<keyword evidence="10" id="KW-0067">ATP-binding</keyword>
<dbReference type="Gene3D" id="3.30.565.10">
    <property type="entry name" value="Histidine kinase-like ATPase, C-terminal domain"/>
    <property type="match status" value="1"/>
</dbReference>
<evidence type="ECO:0000313" key="18">
    <source>
        <dbReference type="EMBL" id="GIJ49263.1"/>
    </source>
</evidence>
<dbReference type="SMART" id="SM00388">
    <property type="entry name" value="HisKA"/>
    <property type="match status" value="1"/>
</dbReference>
<keyword evidence="4" id="KW-1003">Cell membrane</keyword>
<reference evidence="18" key="1">
    <citation type="submission" date="2021-01" db="EMBL/GenBank/DDBJ databases">
        <title>Whole genome shotgun sequence of Virgisporangium aliadipatigenens NBRC 105644.</title>
        <authorList>
            <person name="Komaki H."/>
            <person name="Tamura T."/>
        </authorList>
    </citation>
    <scope>NUCLEOTIDE SEQUENCE</scope>
    <source>
        <strain evidence="18">NBRC 105644</strain>
    </source>
</reference>
<feature type="transmembrane region" description="Helical" evidence="15">
    <location>
        <begin position="324"/>
        <end position="344"/>
    </location>
</feature>
<dbReference type="EC" id="2.7.13.3" evidence="3"/>
<dbReference type="CDD" id="cd16922">
    <property type="entry name" value="HATPase_EvgS-ArcB-TorS-like"/>
    <property type="match status" value="1"/>
</dbReference>
<dbReference type="PRINTS" id="PR00344">
    <property type="entry name" value="BCTRLSENSOR"/>
</dbReference>
<dbReference type="Pfam" id="PF02518">
    <property type="entry name" value="HATPase_c"/>
    <property type="match status" value="1"/>
</dbReference>
<dbReference type="Proteomes" id="UP000619260">
    <property type="component" value="Unassembled WGS sequence"/>
</dbReference>
<dbReference type="Pfam" id="PF00512">
    <property type="entry name" value="HisKA"/>
    <property type="match status" value="1"/>
</dbReference>
<dbReference type="InterPro" id="IPR005467">
    <property type="entry name" value="His_kinase_dom"/>
</dbReference>
<dbReference type="AlphaFoldDB" id="A0A8J3YRV6"/>
<organism evidence="18 19">
    <name type="scientific">Virgisporangium aliadipatigenens</name>
    <dbReference type="NCBI Taxonomy" id="741659"/>
    <lineage>
        <taxon>Bacteria</taxon>
        <taxon>Bacillati</taxon>
        <taxon>Actinomycetota</taxon>
        <taxon>Actinomycetes</taxon>
        <taxon>Micromonosporales</taxon>
        <taxon>Micromonosporaceae</taxon>
        <taxon>Virgisporangium</taxon>
    </lineage>
</organism>
<dbReference type="SMART" id="SM00304">
    <property type="entry name" value="HAMP"/>
    <property type="match status" value="1"/>
</dbReference>
<dbReference type="Gene3D" id="6.10.340.10">
    <property type="match status" value="1"/>
</dbReference>
<evidence type="ECO:0000256" key="10">
    <source>
        <dbReference type="ARBA" id="ARBA00022840"/>
    </source>
</evidence>
<dbReference type="PROSITE" id="PS50109">
    <property type="entry name" value="HIS_KIN"/>
    <property type="match status" value="1"/>
</dbReference>
<evidence type="ECO:0000259" key="17">
    <source>
        <dbReference type="PROSITE" id="PS50885"/>
    </source>
</evidence>
<dbReference type="CDD" id="cd00082">
    <property type="entry name" value="HisKA"/>
    <property type="match status" value="1"/>
</dbReference>
<evidence type="ECO:0000256" key="2">
    <source>
        <dbReference type="ARBA" id="ARBA00004236"/>
    </source>
</evidence>
<feature type="region of interest" description="Disordered" evidence="14">
    <location>
        <begin position="242"/>
        <end position="270"/>
    </location>
</feature>
<dbReference type="GO" id="GO:0005524">
    <property type="term" value="F:ATP binding"/>
    <property type="evidence" value="ECO:0007669"/>
    <property type="project" value="UniProtKB-KW"/>
</dbReference>
<evidence type="ECO:0000256" key="9">
    <source>
        <dbReference type="ARBA" id="ARBA00022777"/>
    </source>
</evidence>
<keyword evidence="11 15" id="KW-1133">Transmembrane helix</keyword>
<keyword evidence="7 15" id="KW-0812">Transmembrane</keyword>
<dbReference type="Gene3D" id="1.10.287.130">
    <property type="match status" value="1"/>
</dbReference>
<evidence type="ECO:0000256" key="5">
    <source>
        <dbReference type="ARBA" id="ARBA00022553"/>
    </source>
</evidence>
<evidence type="ECO:0000313" key="19">
    <source>
        <dbReference type="Proteomes" id="UP000619260"/>
    </source>
</evidence>
<dbReference type="CDD" id="cd06225">
    <property type="entry name" value="HAMP"/>
    <property type="match status" value="1"/>
</dbReference>
<keyword evidence="12" id="KW-0902">Two-component regulatory system</keyword>
<evidence type="ECO:0000256" key="6">
    <source>
        <dbReference type="ARBA" id="ARBA00022679"/>
    </source>
</evidence>
<dbReference type="GO" id="GO:0000155">
    <property type="term" value="F:phosphorelay sensor kinase activity"/>
    <property type="evidence" value="ECO:0007669"/>
    <property type="project" value="InterPro"/>
</dbReference>
<dbReference type="SUPFAM" id="SSF47384">
    <property type="entry name" value="Homodimeric domain of signal transducing histidine kinase"/>
    <property type="match status" value="1"/>
</dbReference>
<dbReference type="EMBL" id="BOPF01000025">
    <property type="protein sequence ID" value="GIJ49263.1"/>
    <property type="molecule type" value="Genomic_DNA"/>
</dbReference>
<dbReference type="PANTHER" id="PTHR43711:SF1">
    <property type="entry name" value="HISTIDINE KINASE 1"/>
    <property type="match status" value="1"/>
</dbReference>
<dbReference type="SMART" id="SM00387">
    <property type="entry name" value="HATPase_c"/>
    <property type="match status" value="1"/>
</dbReference>
<comment type="caution">
    <text evidence="18">The sequence shown here is derived from an EMBL/GenBank/DDBJ whole genome shotgun (WGS) entry which is preliminary data.</text>
</comment>
<dbReference type="PANTHER" id="PTHR43711">
    <property type="entry name" value="TWO-COMPONENT HISTIDINE KINASE"/>
    <property type="match status" value="1"/>
</dbReference>
<evidence type="ECO:0000256" key="8">
    <source>
        <dbReference type="ARBA" id="ARBA00022741"/>
    </source>
</evidence>
<keyword evidence="6" id="KW-0808">Transferase</keyword>
<dbReference type="GO" id="GO:0005886">
    <property type="term" value="C:plasma membrane"/>
    <property type="evidence" value="ECO:0007669"/>
    <property type="project" value="UniProtKB-SubCell"/>
</dbReference>
<evidence type="ECO:0000259" key="16">
    <source>
        <dbReference type="PROSITE" id="PS50109"/>
    </source>
</evidence>
<dbReference type="InterPro" id="IPR003660">
    <property type="entry name" value="HAMP_dom"/>
</dbReference>
<name>A0A8J3YRV6_9ACTN</name>
<keyword evidence="8" id="KW-0547">Nucleotide-binding</keyword>
<dbReference type="FunFam" id="3.30.565.10:FF:000023">
    <property type="entry name" value="PAS domain-containing sensor histidine kinase"/>
    <property type="match status" value="1"/>
</dbReference>
<gene>
    <name evidence="18" type="ORF">Val02_61490</name>
</gene>
<dbReference type="InterPro" id="IPR036890">
    <property type="entry name" value="HATPase_C_sf"/>
</dbReference>